<dbReference type="EMBL" id="JANBUP010002913">
    <property type="protein sequence ID" value="KAJ2798529.1"/>
    <property type="molecule type" value="Genomic_DNA"/>
</dbReference>
<keyword evidence="2" id="KW-1185">Reference proteome</keyword>
<gene>
    <name evidence="1" type="ORF">H4S07_005672</name>
</gene>
<protein>
    <submittedName>
        <fullName evidence="1">Uncharacterized protein</fullName>
    </submittedName>
</protein>
<proteinExistence type="predicted"/>
<name>A0ACC1L0K4_9FUNG</name>
<accession>A0ACC1L0K4</accession>
<organism evidence="1 2">
    <name type="scientific">Coemansia furcata</name>
    <dbReference type="NCBI Taxonomy" id="417177"/>
    <lineage>
        <taxon>Eukaryota</taxon>
        <taxon>Fungi</taxon>
        <taxon>Fungi incertae sedis</taxon>
        <taxon>Zoopagomycota</taxon>
        <taxon>Kickxellomycotina</taxon>
        <taxon>Kickxellomycetes</taxon>
        <taxon>Kickxellales</taxon>
        <taxon>Kickxellaceae</taxon>
        <taxon>Coemansia</taxon>
    </lineage>
</organism>
<evidence type="ECO:0000313" key="1">
    <source>
        <dbReference type="EMBL" id="KAJ2798529.1"/>
    </source>
</evidence>
<sequence length="198" mass="22731">MPALNHLLLTWRCEHIVASDARYDETMLKRSLDMTAGFTQLRHFSMRAPATTDGGTLQLREQLTGLRILDLRTWALSLCDLQTVLKHLPGVQDLALTLTRYGGYPDPEDIEFNLQMRRLWLDTVDCKWDNPSLDSLLTTVTQMVNLWEVLLFKRALLRLKTMIAKAKSDDLYDFAKRIKIGQCNCDERTVKTSSTLSL</sequence>
<dbReference type="Proteomes" id="UP001140096">
    <property type="component" value="Unassembled WGS sequence"/>
</dbReference>
<reference evidence="1" key="1">
    <citation type="submission" date="2022-07" db="EMBL/GenBank/DDBJ databases">
        <title>Phylogenomic reconstructions and comparative analyses of Kickxellomycotina fungi.</title>
        <authorList>
            <person name="Reynolds N.K."/>
            <person name="Stajich J.E."/>
            <person name="Barry K."/>
            <person name="Grigoriev I.V."/>
            <person name="Crous P."/>
            <person name="Smith M.E."/>
        </authorList>
    </citation>
    <scope>NUCLEOTIDE SEQUENCE</scope>
    <source>
        <strain evidence="1">CBS 102833</strain>
    </source>
</reference>
<comment type="caution">
    <text evidence="1">The sequence shown here is derived from an EMBL/GenBank/DDBJ whole genome shotgun (WGS) entry which is preliminary data.</text>
</comment>
<evidence type="ECO:0000313" key="2">
    <source>
        <dbReference type="Proteomes" id="UP001140096"/>
    </source>
</evidence>